<dbReference type="AlphaFoldDB" id="A0A2V1P5S5"/>
<organism evidence="2 3">
    <name type="scientific">Salibaculum griseiflavum</name>
    <dbReference type="NCBI Taxonomy" id="1914409"/>
    <lineage>
        <taxon>Bacteria</taxon>
        <taxon>Pseudomonadati</taxon>
        <taxon>Pseudomonadota</taxon>
        <taxon>Alphaproteobacteria</taxon>
        <taxon>Rhodobacterales</taxon>
        <taxon>Roseobacteraceae</taxon>
        <taxon>Salibaculum</taxon>
    </lineage>
</organism>
<evidence type="ECO:0000313" key="2">
    <source>
        <dbReference type="EMBL" id="PWG16572.1"/>
    </source>
</evidence>
<name>A0A2V1P5S5_9RHOB</name>
<dbReference type="CDD" id="cd00093">
    <property type="entry name" value="HTH_XRE"/>
    <property type="match status" value="1"/>
</dbReference>
<dbReference type="RefSeq" id="WP_109389170.1">
    <property type="nucleotide sequence ID" value="NZ_QETF01000012.1"/>
</dbReference>
<proteinExistence type="predicted"/>
<dbReference type="GO" id="GO:0003677">
    <property type="term" value="F:DNA binding"/>
    <property type="evidence" value="ECO:0007669"/>
    <property type="project" value="InterPro"/>
</dbReference>
<dbReference type="Pfam" id="PF01381">
    <property type="entry name" value="HTH_3"/>
    <property type="match status" value="1"/>
</dbReference>
<protein>
    <submittedName>
        <fullName evidence="2">XRE family transcriptional regulator</fullName>
    </submittedName>
</protein>
<dbReference type="SUPFAM" id="SSF47413">
    <property type="entry name" value="lambda repressor-like DNA-binding domains"/>
    <property type="match status" value="1"/>
</dbReference>
<comment type="caution">
    <text evidence="2">The sequence shown here is derived from an EMBL/GenBank/DDBJ whole genome shotgun (WGS) entry which is preliminary data.</text>
</comment>
<dbReference type="Proteomes" id="UP000245293">
    <property type="component" value="Unassembled WGS sequence"/>
</dbReference>
<dbReference type="OrthoDB" id="9797172at2"/>
<dbReference type="EMBL" id="QETF01000012">
    <property type="protein sequence ID" value="PWG16572.1"/>
    <property type="molecule type" value="Genomic_DNA"/>
</dbReference>
<keyword evidence="3" id="KW-1185">Reference proteome</keyword>
<dbReference type="Gene3D" id="1.10.260.40">
    <property type="entry name" value="lambda repressor-like DNA-binding domains"/>
    <property type="match status" value="1"/>
</dbReference>
<gene>
    <name evidence="2" type="ORF">DFK10_11445</name>
</gene>
<dbReference type="InterPro" id="IPR010982">
    <property type="entry name" value="Lambda_DNA-bd_dom_sf"/>
</dbReference>
<dbReference type="InterPro" id="IPR001387">
    <property type="entry name" value="Cro/C1-type_HTH"/>
</dbReference>
<dbReference type="SMART" id="SM00530">
    <property type="entry name" value="HTH_XRE"/>
    <property type="match status" value="1"/>
</dbReference>
<dbReference type="PROSITE" id="PS50943">
    <property type="entry name" value="HTH_CROC1"/>
    <property type="match status" value="1"/>
</dbReference>
<accession>A0A2V1P5S5</accession>
<reference evidence="3" key="1">
    <citation type="submission" date="2018-05" db="EMBL/GenBank/DDBJ databases">
        <authorList>
            <person name="Du Z."/>
            <person name="Wang X."/>
        </authorList>
    </citation>
    <scope>NUCLEOTIDE SEQUENCE [LARGE SCALE GENOMIC DNA]</scope>
    <source>
        <strain evidence="3">WDS4C29</strain>
    </source>
</reference>
<sequence length="119" mass="13546">MSHPVDVYVGQKLREVRRLRGLSQSCVAQSLNITFQQVQKYEQGKNRLSASKLFEAAQFLEVTPGYFFEGLENISNPAPILDDDTTKLVTMFSRVENPRLRQQIAKLVRTMVETDGPET</sequence>
<feature type="domain" description="HTH cro/C1-type" evidence="1">
    <location>
        <begin position="13"/>
        <end position="67"/>
    </location>
</feature>
<evidence type="ECO:0000313" key="3">
    <source>
        <dbReference type="Proteomes" id="UP000245293"/>
    </source>
</evidence>
<evidence type="ECO:0000259" key="1">
    <source>
        <dbReference type="PROSITE" id="PS50943"/>
    </source>
</evidence>